<name>A0AAV6S063_SOLSE</name>
<gene>
    <name evidence="1" type="ORF">JOB18_046046</name>
</gene>
<organism evidence="1 2">
    <name type="scientific">Solea senegalensis</name>
    <name type="common">Senegalese sole</name>
    <dbReference type="NCBI Taxonomy" id="28829"/>
    <lineage>
        <taxon>Eukaryota</taxon>
        <taxon>Metazoa</taxon>
        <taxon>Chordata</taxon>
        <taxon>Craniata</taxon>
        <taxon>Vertebrata</taxon>
        <taxon>Euteleostomi</taxon>
        <taxon>Actinopterygii</taxon>
        <taxon>Neopterygii</taxon>
        <taxon>Teleostei</taxon>
        <taxon>Neoteleostei</taxon>
        <taxon>Acanthomorphata</taxon>
        <taxon>Carangaria</taxon>
        <taxon>Pleuronectiformes</taxon>
        <taxon>Pleuronectoidei</taxon>
        <taxon>Soleidae</taxon>
        <taxon>Solea</taxon>
    </lineage>
</organism>
<sequence length="104" mass="11944">MAVACICVYPAVIVTSYNFTNDATTVSKSTPDNHNNKAARQDDVITSIYNFTNEMRRQSNRHHVQILQDVAALILDERNAYSSRPAFFTIKEHKSYIKMCSFFF</sequence>
<comment type="caution">
    <text evidence="1">The sequence shown here is derived from an EMBL/GenBank/DDBJ whole genome shotgun (WGS) entry which is preliminary data.</text>
</comment>
<evidence type="ECO:0000313" key="2">
    <source>
        <dbReference type="Proteomes" id="UP000693946"/>
    </source>
</evidence>
<dbReference type="EMBL" id="JAGKHQ010000008">
    <property type="protein sequence ID" value="KAG7511278.1"/>
    <property type="molecule type" value="Genomic_DNA"/>
</dbReference>
<dbReference type="AlphaFoldDB" id="A0AAV6S063"/>
<proteinExistence type="predicted"/>
<dbReference type="Proteomes" id="UP000693946">
    <property type="component" value="Linkage Group LG16"/>
</dbReference>
<evidence type="ECO:0000313" key="1">
    <source>
        <dbReference type="EMBL" id="KAG7511278.1"/>
    </source>
</evidence>
<accession>A0AAV6S063</accession>
<reference evidence="1 2" key="1">
    <citation type="journal article" date="2021" name="Sci. Rep.">
        <title>Chromosome anchoring in Senegalese sole (Solea senegalensis) reveals sex-associated markers and genome rearrangements in flatfish.</title>
        <authorList>
            <person name="Guerrero-Cozar I."/>
            <person name="Gomez-Garrido J."/>
            <person name="Berbel C."/>
            <person name="Martinez-Blanch J.F."/>
            <person name="Alioto T."/>
            <person name="Claros M.G."/>
            <person name="Gagnaire P.A."/>
            <person name="Manchado M."/>
        </authorList>
    </citation>
    <scope>NUCLEOTIDE SEQUENCE [LARGE SCALE GENOMIC DNA]</scope>
    <source>
        <strain evidence="1">Sse05_10M</strain>
    </source>
</reference>
<protein>
    <submittedName>
        <fullName evidence="1">Uncharacterized protein</fullName>
    </submittedName>
</protein>
<keyword evidence="2" id="KW-1185">Reference proteome</keyword>